<dbReference type="AlphaFoldDB" id="A0A078A732"/>
<evidence type="ECO:0000313" key="3">
    <source>
        <dbReference type="Proteomes" id="UP000039865"/>
    </source>
</evidence>
<sequence length="643" mass="76002">METNLFDFDDLKQRQTFAIKKYKDSIYYGEVEERKRSGQGVMLYNNKRVYEGDWNDDKRHGRGYEKFQNKNIYQGDYVDGKAHGKGVFTWAHGEVYDGEWREGVKEGYGIWRGTDGDSYIGQWKQSKADGYGVHQWKNGDRYEGEWRACLRHGNGSDFFKNGDQYIGQYRYGNPNGFGQYRWSNGNSYAGEFKDGLKNGKGKWKKKIDEGQKINNMYEGEYQADMKNGYGEFFWVSGNKFKGNYHDDQRNGYGEMFWIDGSIYKGYWINGIQQGLGIMIFPDGFKKVGFFDINIYKENIETIQQFDEFIKENPDKKMPEYFKQEIKEYLGYYDHNSEEDEMFINKEFKKAEKEDPPDESAFLHMQELVNNQLGGFDGKTKEQYAALMREHDMRETKNMVSQNITASGESGFHLPKIDNNNRTFVSSNSMWKYLNPDGRVEPNRLKYHEFDYVKRISMNSTAYVEFNLPEQTENRNQFRHNRNQSLNIKKEQLKQDLNHRVQNLSVLINDLTLEPLPERVRTDRRKSTKARAPKITIEKVMKSPQPPKQIGVYLDKIKRPSFNVDTSVNTNRNLSTISYQDQKQNNQQEFKLEPLQPFRVKSNKVWLPSGVIKNKRRYQSPNKLYYQRISPFKKKYYYSTHSKL</sequence>
<dbReference type="InterPro" id="IPR003409">
    <property type="entry name" value="MORN"/>
</dbReference>
<dbReference type="Proteomes" id="UP000039865">
    <property type="component" value="Unassembled WGS sequence"/>
</dbReference>
<dbReference type="EMBL" id="CCKQ01005374">
    <property type="protein sequence ID" value="CDW76591.1"/>
    <property type="molecule type" value="Genomic_DNA"/>
</dbReference>
<dbReference type="Gene3D" id="2.20.110.10">
    <property type="entry name" value="Histone H3 K4-specific methyltransferase SET7/9 N-terminal domain"/>
    <property type="match status" value="5"/>
</dbReference>
<keyword evidence="1" id="KW-0677">Repeat</keyword>
<gene>
    <name evidence="2" type="primary">Contig19008.g919</name>
    <name evidence="2" type="ORF">STYLEM_5551</name>
</gene>
<accession>A0A078A732</accession>
<dbReference type="OMA" id="WINGIQQ"/>
<proteinExistence type="predicted"/>
<keyword evidence="3" id="KW-1185">Reference proteome</keyword>
<dbReference type="SUPFAM" id="SSF82185">
    <property type="entry name" value="Histone H3 K4-specific methyltransferase SET7/9 N-terminal domain"/>
    <property type="match status" value="2"/>
</dbReference>
<name>A0A078A732_STYLE</name>
<dbReference type="GO" id="GO:0005829">
    <property type="term" value="C:cytosol"/>
    <property type="evidence" value="ECO:0007669"/>
    <property type="project" value="TreeGrafter"/>
</dbReference>
<organism evidence="2 3">
    <name type="scientific">Stylonychia lemnae</name>
    <name type="common">Ciliate</name>
    <dbReference type="NCBI Taxonomy" id="5949"/>
    <lineage>
        <taxon>Eukaryota</taxon>
        <taxon>Sar</taxon>
        <taxon>Alveolata</taxon>
        <taxon>Ciliophora</taxon>
        <taxon>Intramacronucleata</taxon>
        <taxon>Spirotrichea</taxon>
        <taxon>Stichotrichia</taxon>
        <taxon>Sporadotrichida</taxon>
        <taxon>Oxytrichidae</taxon>
        <taxon>Stylonychinae</taxon>
        <taxon>Stylonychia</taxon>
    </lineage>
</organism>
<dbReference type="SMART" id="SM00698">
    <property type="entry name" value="MORN"/>
    <property type="match status" value="11"/>
</dbReference>
<dbReference type="PANTHER" id="PTHR43215:SF14">
    <property type="entry name" value="RADIAL SPOKE HEAD 1 HOMOLOG"/>
    <property type="match status" value="1"/>
</dbReference>
<dbReference type="Pfam" id="PF02493">
    <property type="entry name" value="MORN"/>
    <property type="match status" value="10"/>
</dbReference>
<dbReference type="OrthoDB" id="287158at2759"/>
<dbReference type="PANTHER" id="PTHR43215">
    <property type="entry name" value="RADIAL SPOKE HEAD 1 HOMOLOG"/>
    <property type="match status" value="1"/>
</dbReference>
<evidence type="ECO:0000313" key="2">
    <source>
        <dbReference type="EMBL" id="CDW76591.1"/>
    </source>
</evidence>
<protein>
    <recommendedName>
        <fullName evidence="4">Morn repeat protein</fullName>
    </recommendedName>
</protein>
<reference evidence="2 3" key="1">
    <citation type="submission" date="2014-06" db="EMBL/GenBank/DDBJ databases">
        <authorList>
            <person name="Swart Estienne"/>
        </authorList>
    </citation>
    <scope>NUCLEOTIDE SEQUENCE [LARGE SCALE GENOMIC DNA]</scope>
    <source>
        <strain evidence="2 3">130c</strain>
    </source>
</reference>
<evidence type="ECO:0000256" key="1">
    <source>
        <dbReference type="ARBA" id="ARBA00022737"/>
    </source>
</evidence>
<dbReference type="FunFam" id="2.20.110.10:FF:000002">
    <property type="entry name" value="Phosphatidylinositol 4-phosphate 5-kinase 8"/>
    <property type="match status" value="1"/>
</dbReference>
<evidence type="ECO:0008006" key="4">
    <source>
        <dbReference type="Google" id="ProtNLM"/>
    </source>
</evidence>
<dbReference type="InParanoid" id="A0A078A732"/>